<feature type="non-terminal residue" evidence="3">
    <location>
        <position position="127"/>
    </location>
</feature>
<dbReference type="EMBL" id="RXGB01000162">
    <property type="protein sequence ID" value="TMX04845.1"/>
    <property type="molecule type" value="Genomic_DNA"/>
</dbReference>
<name>A0A6N2CCG3_SOLCI</name>
<gene>
    <name evidence="3" type="ORF">EJD97_004432</name>
</gene>
<evidence type="ECO:0000256" key="1">
    <source>
        <dbReference type="SAM" id="MobiDB-lite"/>
    </source>
</evidence>
<accession>A0A6N2CCG3</accession>
<keyword evidence="2" id="KW-0472">Membrane</keyword>
<feature type="non-terminal residue" evidence="3">
    <location>
        <position position="1"/>
    </location>
</feature>
<dbReference type="AlphaFoldDB" id="A0A6N2CCG3"/>
<evidence type="ECO:0000313" key="3">
    <source>
        <dbReference type="EMBL" id="TMX04845.1"/>
    </source>
</evidence>
<feature type="region of interest" description="Disordered" evidence="1">
    <location>
        <begin position="41"/>
        <end position="102"/>
    </location>
</feature>
<organism evidence="3">
    <name type="scientific">Solanum chilense</name>
    <name type="common">Tomato</name>
    <name type="synonym">Lycopersicon chilense</name>
    <dbReference type="NCBI Taxonomy" id="4083"/>
    <lineage>
        <taxon>Eukaryota</taxon>
        <taxon>Viridiplantae</taxon>
        <taxon>Streptophyta</taxon>
        <taxon>Embryophyta</taxon>
        <taxon>Tracheophyta</taxon>
        <taxon>Spermatophyta</taxon>
        <taxon>Magnoliopsida</taxon>
        <taxon>eudicotyledons</taxon>
        <taxon>Gunneridae</taxon>
        <taxon>Pentapetalae</taxon>
        <taxon>asterids</taxon>
        <taxon>lamiids</taxon>
        <taxon>Solanales</taxon>
        <taxon>Solanaceae</taxon>
        <taxon>Solanoideae</taxon>
        <taxon>Solaneae</taxon>
        <taxon>Solanum</taxon>
        <taxon>Solanum subgen. Lycopersicon</taxon>
    </lineage>
</organism>
<keyword evidence="2" id="KW-1133">Transmembrane helix</keyword>
<proteinExistence type="predicted"/>
<keyword evidence="2" id="KW-0812">Transmembrane</keyword>
<reference evidence="3" key="1">
    <citation type="submission" date="2019-05" db="EMBL/GenBank/DDBJ databases">
        <title>The de novo reference genome and transcriptome assemblies of the wild tomato species Solanum chilense.</title>
        <authorList>
            <person name="Stam R."/>
            <person name="Nosenko T."/>
            <person name="Hoerger A.C."/>
            <person name="Stephan W."/>
            <person name="Seidel M.A."/>
            <person name="Kuhn J.M.M."/>
            <person name="Haberer G."/>
            <person name="Tellier A."/>
        </authorList>
    </citation>
    <scope>NUCLEOTIDE SEQUENCE</scope>
    <source>
        <tissue evidence="3">Mature leaves</tissue>
    </source>
</reference>
<protein>
    <submittedName>
        <fullName evidence="3">Uncharacterized protein</fullName>
    </submittedName>
</protein>
<evidence type="ECO:0000256" key="2">
    <source>
        <dbReference type="SAM" id="Phobius"/>
    </source>
</evidence>
<feature type="transmembrane region" description="Helical" evidence="2">
    <location>
        <begin position="6"/>
        <end position="30"/>
    </location>
</feature>
<sequence>NIFTSFLLILRYVITLVIMMFYYCNLFVLIDCSNIQPTPKEIASLDLPDDNHVPPTQPDSSISDNEDVKPEEVSGFEDFSSKSSKQLLRRSTRVSSVGSTPPHKIIKIVHPHKYNLTKVIKPHEKPN</sequence>
<comment type="caution">
    <text evidence="3">The sequence shown here is derived from an EMBL/GenBank/DDBJ whole genome shotgun (WGS) entry which is preliminary data.</text>
</comment>